<dbReference type="EMBL" id="MU006566">
    <property type="protein sequence ID" value="KAF2749416.1"/>
    <property type="molecule type" value="Genomic_DNA"/>
</dbReference>
<keyword evidence="3" id="KW-1185">Reference proteome</keyword>
<dbReference type="Proteomes" id="UP000799440">
    <property type="component" value="Unassembled WGS sequence"/>
</dbReference>
<organism evidence="2 3">
    <name type="scientific">Sporormia fimetaria CBS 119925</name>
    <dbReference type="NCBI Taxonomy" id="1340428"/>
    <lineage>
        <taxon>Eukaryota</taxon>
        <taxon>Fungi</taxon>
        <taxon>Dikarya</taxon>
        <taxon>Ascomycota</taxon>
        <taxon>Pezizomycotina</taxon>
        <taxon>Dothideomycetes</taxon>
        <taxon>Pleosporomycetidae</taxon>
        <taxon>Pleosporales</taxon>
        <taxon>Sporormiaceae</taxon>
        <taxon>Sporormia</taxon>
    </lineage>
</organism>
<accession>A0A6A6VHW8</accession>
<feature type="compositionally biased region" description="Pro residues" evidence="1">
    <location>
        <begin position="1"/>
        <end position="16"/>
    </location>
</feature>
<name>A0A6A6VHW8_9PLEO</name>
<gene>
    <name evidence="2" type="ORF">M011DRAFT_307186</name>
</gene>
<feature type="region of interest" description="Disordered" evidence="1">
    <location>
        <begin position="1"/>
        <end position="82"/>
    </location>
</feature>
<evidence type="ECO:0000313" key="3">
    <source>
        <dbReference type="Proteomes" id="UP000799440"/>
    </source>
</evidence>
<reference evidence="2" key="1">
    <citation type="journal article" date="2020" name="Stud. Mycol.">
        <title>101 Dothideomycetes genomes: a test case for predicting lifestyles and emergence of pathogens.</title>
        <authorList>
            <person name="Haridas S."/>
            <person name="Albert R."/>
            <person name="Binder M."/>
            <person name="Bloem J."/>
            <person name="Labutti K."/>
            <person name="Salamov A."/>
            <person name="Andreopoulos B."/>
            <person name="Baker S."/>
            <person name="Barry K."/>
            <person name="Bills G."/>
            <person name="Bluhm B."/>
            <person name="Cannon C."/>
            <person name="Castanera R."/>
            <person name="Culley D."/>
            <person name="Daum C."/>
            <person name="Ezra D."/>
            <person name="Gonzalez J."/>
            <person name="Henrissat B."/>
            <person name="Kuo A."/>
            <person name="Liang C."/>
            <person name="Lipzen A."/>
            <person name="Lutzoni F."/>
            <person name="Magnuson J."/>
            <person name="Mondo S."/>
            <person name="Nolan M."/>
            <person name="Ohm R."/>
            <person name="Pangilinan J."/>
            <person name="Park H.-J."/>
            <person name="Ramirez L."/>
            <person name="Alfaro M."/>
            <person name="Sun H."/>
            <person name="Tritt A."/>
            <person name="Yoshinaga Y."/>
            <person name="Zwiers L.-H."/>
            <person name="Turgeon B."/>
            <person name="Goodwin S."/>
            <person name="Spatafora J."/>
            <person name="Crous P."/>
            <person name="Grigoriev I."/>
        </authorList>
    </citation>
    <scope>NUCLEOTIDE SEQUENCE</scope>
    <source>
        <strain evidence="2">CBS 119925</strain>
    </source>
</reference>
<protein>
    <submittedName>
        <fullName evidence="2">Uncharacterized protein</fullName>
    </submittedName>
</protein>
<evidence type="ECO:0000256" key="1">
    <source>
        <dbReference type="SAM" id="MobiDB-lite"/>
    </source>
</evidence>
<dbReference type="AlphaFoldDB" id="A0A6A6VHW8"/>
<feature type="compositionally biased region" description="Basic residues" evidence="1">
    <location>
        <begin position="54"/>
        <end position="68"/>
    </location>
</feature>
<proteinExistence type="predicted"/>
<evidence type="ECO:0000313" key="2">
    <source>
        <dbReference type="EMBL" id="KAF2749416.1"/>
    </source>
</evidence>
<sequence length="142" mass="16115">MQHPPSISPPNSPAPQPTHIDPLHTTSTPRLTIRIPSTIWNSYHPQPQPQPHTQPRRPQRRPQQRPRSVRSSSIRPENARPCKIKITRFLPGGPSRAKAGKYKNVITIRQPCAEVTCSSCQEWNRHLFGEDEVEDVESIGRA</sequence>